<sequence length="466" mass="51978">MISVLDLPSEVLETIIVSLSDAPLSISALSKSCGRFFSLIYETHDDYLWRRIFLARYDDPRDSDYLNVNAFDKHGWRKEYTSRAFAEDCIARPSLIESPASEKWLGIKREHFPSLIESMLRLCTTASPLSAANSESDSPSSINNVSKAENEKDASLNIRQINKLATGGHFHPLLSWLSPPYRKSAEDAIQAACKLLAFLGPRSTVKCDRWPTSDPFEDSSCALALKYGRRRTYDMDYPERERLFGPFIHHSHHECTPDWIQLAAIRFVCEDAALTEGVQLQLPASDLNRLRPCNWTAQRSLCPTAHNVDNLCKTERDWAGVEGAWRLFVVWLGYDSLIAFNGNMTNDEEVDSGQVHVNVALRLRVVSYEPDPEGSPLFPVIKIEGESGGEGLEAHRVEGNVSMLSDGSVRWSIVSFADHTNAQTQWALEGVQIGGVGSAAGALGTWTGADHEPDDPIGGWWIWRVV</sequence>
<proteinExistence type="predicted"/>
<dbReference type="InterPro" id="IPR036047">
    <property type="entry name" value="F-box-like_dom_sf"/>
</dbReference>
<evidence type="ECO:0000256" key="1">
    <source>
        <dbReference type="SAM" id="MobiDB-lite"/>
    </source>
</evidence>
<feature type="domain" description="F-box" evidence="2">
    <location>
        <begin position="1"/>
        <end position="52"/>
    </location>
</feature>
<feature type="compositionally biased region" description="Low complexity" evidence="1">
    <location>
        <begin position="130"/>
        <end position="146"/>
    </location>
</feature>
<accession>A0ABP1ECS4</accession>
<dbReference type="PROSITE" id="PS50181">
    <property type="entry name" value="FBOX"/>
    <property type="match status" value="1"/>
</dbReference>
<reference evidence="4" key="1">
    <citation type="submission" date="2024-04" db="EMBL/GenBank/DDBJ databases">
        <authorList>
            <person name="Shaw F."/>
            <person name="Minotto A."/>
        </authorList>
    </citation>
    <scope>NUCLEOTIDE SEQUENCE [LARGE SCALE GENOMIC DNA]</scope>
</reference>
<protein>
    <recommendedName>
        <fullName evidence="2">F-box domain-containing protein</fullName>
    </recommendedName>
</protein>
<evidence type="ECO:0000313" key="4">
    <source>
        <dbReference type="Proteomes" id="UP001497453"/>
    </source>
</evidence>
<dbReference type="Proteomes" id="UP001497453">
    <property type="component" value="Chromosome 9"/>
</dbReference>
<evidence type="ECO:0000313" key="3">
    <source>
        <dbReference type="EMBL" id="CAL1717338.1"/>
    </source>
</evidence>
<evidence type="ECO:0000259" key="2">
    <source>
        <dbReference type="PROSITE" id="PS50181"/>
    </source>
</evidence>
<name>A0ABP1ECS4_9APHY</name>
<dbReference type="SUPFAM" id="SSF81383">
    <property type="entry name" value="F-box domain"/>
    <property type="match status" value="1"/>
</dbReference>
<dbReference type="InterPro" id="IPR001810">
    <property type="entry name" value="F-box_dom"/>
</dbReference>
<dbReference type="EMBL" id="OZ037952">
    <property type="protein sequence ID" value="CAL1717338.1"/>
    <property type="molecule type" value="Genomic_DNA"/>
</dbReference>
<gene>
    <name evidence="3" type="ORF">GFSPODELE1_LOCUS11177</name>
</gene>
<feature type="region of interest" description="Disordered" evidence="1">
    <location>
        <begin position="130"/>
        <end position="149"/>
    </location>
</feature>
<organism evidence="3 4">
    <name type="scientific">Somion occarium</name>
    <dbReference type="NCBI Taxonomy" id="3059160"/>
    <lineage>
        <taxon>Eukaryota</taxon>
        <taxon>Fungi</taxon>
        <taxon>Dikarya</taxon>
        <taxon>Basidiomycota</taxon>
        <taxon>Agaricomycotina</taxon>
        <taxon>Agaricomycetes</taxon>
        <taxon>Polyporales</taxon>
        <taxon>Cerrenaceae</taxon>
        <taxon>Somion</taxon>
    </lineage>
</organism>
<keyword evidence="4" id="KW-1185">Reference proteome</keyword>